<evidence type="ECO:0000313" key="2">
    <source>
        <dbReference type="EMBL" id="KAK6968902.1"/>
    </source>
</evidence>
<keyword evidence="3" id="KW-1185">Reference proteome</keyword>
<proteinExistence type="predicted"/>
<dbReference type="EMBL" id="JAWWNJ010000240">
    <property type="protein sequence ID" value="KAK6968902.1"/>
    <property type="molecule type" value="Genomic_DNA"/>
</dbReference>
<sequence>MTPPPPQSYLRVSRCNSSICGNLLPTVHPRALRRHDVLVLLTRRRRRCDFGLFYCWIRLASLSPRLSLYCPVLDMSNCTERNWKFIALVAALCLDLLVCLGATRISRSAIKRRAVAISAIKRKRAAIRCPRIGDLSTRLPWIWRLHNSTYCTDMYGSNITHNAAPFLLTNRPIYANYHKRLATARNAPQSVASIQIGGVDHYLSDSEDQWETDGPSAGAALPSAFSTEDSDSDSDLELTALNLDEAALADCISQEESRRTALWELLGLRLDMDKKDWKRAEAKRSLGYNGQARSTKYKQAQKDRERAAESVRARASTQAKRFGFFFTPLASAPSPSLPCPPSLPSLPSASSIPTPTASLIFPSDVPASIPSYSCHSLPPFNDTALQNPPSLYGYFSDEASEPDFSEGDEENSENEEEPQPKKKRRKLDVSVREQKQLKKEKRKKDMSDGLTAIEKHLALKRTQFQSPLQQKRGRVVQSTLHLVVRNGRKLMDASAMAAETHGFAAAWGSRLAREWTAEWIESRTLPESDRGRHAKTWSLLNDPEVREELAGYLRTNKWSMKPDKLVEYSKAKLVTDEMKKFVQNEVNEAMPRGLKKYLEMELFPRIGYKVARGISVNTARRWLHEQGFQYTEKDKGPLPPGQYWLVLTAQDEMTAQANDGDKWKWIMEGENPIRKKGVGRGIHRSDVICSTVGHIVDGGEQIEYGKNYDGFWDGPQFIKQLRDRIIPGFEKLHDRNIYRACFLIDNSNGHCAYAVDALLASRMDWRSGGKQAMLRDGWFWKDGLKIVQKMVLPSGEAKGMKLVLEERGLFHSKLKMKCGWMLIVKDWTARMLNFR</sequence>
<gene>
    <name evidence="2" type="ORF">R3P38DRAFT_2815204</name>
</gene>
<feature type="compositionally biased region" description="Basic and acidic residues" evidence="1">
    <location>
        <begin position="300"/>
        <end position="312"/>
    </location>
</feature>
<feature type="region of interest" description="Disordered" evidence="1">
    <location>
        <begin position="205"/>
        <end position="232"/>
    </location>
</feature>
<feature type="compositionally biased region" description="Acidic residues" evidence="1">
    <location>
        <begin position="398"/>
        <end position="417"/>
    </location>
</feature>
<feature type="region of interest" description="Disordered" evidence="1">
    <location>
        <begin position="282"/>
        <end position="313"/>
    </location>
</feature>
<feature type="region of interest" description="Disordered" evidence="1">
    <location>
        <begin position="388"/>
        <end position="448"/>
    </location>
</feature>
<feature type="compositionally biased region" description="Basic and acidic residues" evidence="1">
    <location>
        <begin position="427"/>
        <end position="448"/>
    </location>
</feature>
<reference evidence="2 3" key="1">
    <citation type="journal article" date="2024" name="J Genomics">
        <title>Draft genome sequencing and assembly of Favolaschia claudopus CIRM-BRFM 2984 isolated from oak limbs.</title>
        <authorList>
            <person name="Navarro D."/>
            <person name="Drula E."/>
            <person name="Chaduli D."/>
            <person name="Cazenave R."/>
            <person name="Ahrendt S."/>
            <person name="Wang J."/>
            <person name="Lipzen A."/>
            <person name="Daum C."/>
            <person name="Barry K."/>
            <person name="Grigoriev I.V."/>
            <person name="Favel A."/>
            <person name="Rosso M.N."/>
            <person name="Martin F."/>
        </authorList>
    </citation>
    <scope>NUCLEOTIDE SEQUENCE [LARGE SCALE GENOMIC DNA]</scope>
    <source>
        <strain evidence="2 3">CIRM-BRFM 2984</strain>
    </source>
</reference>
<name>A0AAV9Z1Q7_9AGAR</name>
<comment type="caution">
    <text evidence="2">The sequence shown here is derived from an EMBL/GenBank/DDBJ whole genome shotgun (WGS) entry which is preliminary data.</text>
</comment>
<evidence type="ECO:0008006" key="4">
    <source>
        <dbReference type="Google" id="ProtNLM"/>
    </source>
</evidence>
<organism evidence="2 3">
    <name type="scientific">Favolaschia claudopus</name>
    <dbReference type="NCBI Taxonomy" id="2862362"/>
    <lineage>
        <taxon>Eukaryota</taxon>
        <taxon>Fungi</taxon>
        <taxon>Dikarya</taxon>
        <taxon>Basidiomycota</taxon>
        <taxon>Agaricomycotina</taxon>
        <taxon>Agaricomycetes</taxon>
        <taxon>Agaricomycetidae</taxon>
        <taxon>Agaricales</taxon>
        <taxon>Marasmiineae</taxon>
        <taxon>Mycenaceae</taxon>
        <taxon>Favolaschia</taxon>
    </lineage>
</organism>
<dbReference type="PANTHER" id="PTHR35871">
    <property type="entry name" value="EXPRESSED PROTEIN"/>
    <property type="match status" value="1"/>
</dbReference>
<protein>
    <recommendedName>
        <fullName evidence="4">Transposase</fullName>
    </recommendedName>
</protein>
<accession>A0AAV9Z1Q7</accession>
<dbReference type="AlphaFoldDB" id="A0AAV9Z1Q7"/>
<evidence type="ECO:0000313" key="3">
    <source>
        <dbReference type="Proteomes" id="UP001362999"/>
    </source>
</evidence>
<evidence type="ECO:0000256" key="1">
    <source>
        <dbReference type="SAM" id="MobiDB-lite"/>
    </source>
</evidence>
<dbReference type="Proteomes" id="UP001362999">
    <property type="component" value="Unassembled WGS sequence"/>
</dbReference>
<dbReference type="PANTHER" id="PTHR35871:SF1">
    <property type="entry name" value="CXC1-LIKE CYSTEINE CLUSTER ASSOCIATED WITH KDZ TRANSPOSASES DOMAIN-CONTAINING PROTEIN"/>
    <property type="match status" value="1"/>
</dbReference>